<dbReference type="Pfam" id="PF11951">
    <property type="entry name" value="Fungal_trans_2"/>
    <property type="match status" value="1"/>
</dbReference>
<dbReference type="OrthoDB" id="4158087at2759"/>
<dbReference type="STRING" id="1450537.A0A395HUX3"/>
<dbReference type="RefSeq" id="XP_025550483.1">
    <property type="nucleotide sequence ID" value="XM_025697720.1"/>
</dbReference>
<reference evidence="2 3" key="1">
    <citation type="submission" date="2018-02" db="EMBL/GenBank/DDBJ databases">
        <title>The genomes of Aspergillus section Nigri reveals drivers in fungal speciation.</title>
        <authorList>
            <consortium name="DOE Joint Genome Institute"/>
            <person name="Vesth T.C."/>
            <person name="Nybo J."/>
            <person name="Theobald S."/>
            <person name="Brandl J."/>
            <person name="Frisvad J.C."/>
            <person name="Nielsen K.F."/>
            <person name="Lyhne E.K."/>
            <person name="Kogle M.E."/>
            <person name="Kuo A."/>
            <person name="Riley R."/>
            <person name="Clum A."/>
            <person name="Nolan M."/>
            <person name="Lipzen A."/>
            <person name="Salamov A."/>
            <person name="Henrissat B."/>
            <person name="Wiebenga A."/>
            <person name="De vries R.P."/>
            <person name="Grigoriev I.V."/>
            <person name="Mortensen U.H."/>
            <person name="Andersen M.R."/>
            <person name="Baker S.E."/>
        </authorList>
    </citation>
    <scope>NUCLEOTIDE SEQUENCE [LARGE SCALE GENOMIC DNA]</scope>
    <source>
        <strain evidence="2 3">CBS 101889</strain>
    </source>
</reference>
<feature type="compositionally biased region" description="Low complexity" evidence="1">
    <location>
        <begin position="234"/>
        <end position="249"/>
    </location>
</feature>
<sequence length="719" mass="79266">MDAKNSLHYQPTARSLVTDHEQVLPLLGKSPAWTTPNAVHPVAINNHPYHPHHQYTYPIAAPISGPVPGPAPPLPPSPISSLPPQQQQLQQPPPLTQPPAPVHNGAQPSTTADSNRQDANKNGVTKPRKARKTNNAAGGKSTLFWVHTDPKSVSEGTREETLKRIRSHVMSEHNRKKRLENTKRYKSKTWKHLAFQPVETTASSSAAAAASASPTNPSPKKTVTESSFGARITSDSPSPSSSSSGSSSPEQRHREEPQNALVVTEASSYPVVSAAAATSYTIDAPASNELSPVQVASPWVLVGQGGSDPFNTSHTVLSDRMSRHLHHFFELTQISYPLQRRYGPKLRAHWAALVQQDPASLHACICVAASNSALAAGELPLTDPNKRRSSALLLDTFHHRGETIRLVNEGLSDPIKASSDELIAAVSILLTIEIASGNPDYLKVHLAGLRQMVGMRNTFADVPPDVRFQISWTDIRVACMASTKPIFPFIRYARPLHLALRPPHKDLEPTASRLVQLMEIPGIFGDALPKTILDLVELTWYSEWIKSGPSYQDFDEETEDYFNTEVLQVEYALHTDRFTSTGEVKGDATIEGCIRLACLLFHNNVIWNFYPAVAPVFPKPIINLRLALETTMGAGYFELCRDVLIWILFIGATSSGLLPDRAFFVNELIAALRQEGIQSWQELRALLFGFFYVDRCYLTPLRDLWDEIQTVPVVSPECI</sequence>
<evidence type="ECO:0000313" key="2">
    <source>
        <dbReference type="EMBL" id="RAL11329.1"/>
    </source>
</evidence>
<feature type="region of interest" description="Disordered" evidence="1">
    <location>
        <begin position="206"/>
        <end position="258"/>
    </location>
</feature>
<dbReference type="PANTHER" id="PTHR37540:SF5">
    <property type="entry name" value="TRANSCRIPTION FACTOR DOMAIN-CONTAINING PROTEIN"/>
    <property type="match status" value="1"/>
</dbReference>
<evidence type="ECO:0000256" key="1">
    <source>
        <dbReference type="SAM" id="MobiDB-lite"/>
    </source>
</evidence>
<feature type="compositionally biased region" description="Low complexity" evidence="1">
    <location>
        <begin position="79"/>
        <end position="90"/>
    </location>
</feature>
<feature type="compositionally biased region" description="Polar residues" evidence="1">
    <location>
        <begin position="214"/>
        <end position="227"/>
    </location>
</feature>
<dbReference type="AlphaFoldDB" id="A0A395HUX3"/>
<dbReference type="InterPro" id="IPR021858">
    <property type="entry name" value="Fun_TF"/>
</dbReference>
<evidence type="ECO:0000313" key="3">
    <source>
        <dbReference type="Proteomes" id="UP000248961"/>
    </source>
</evidence>
<gene>
    <name evidence="2" type="ORF">BO97DRAFT_435317</name>
</gene>
<feature type="compositionally biased region" description="Pro residues" evidence="1">
    <location>
        <begin position="65"/>
        <end position="78"/>
    </location>
</feature>
<feature type="region of interest" description="Disordered" evidence="1">
    <location>
        <begin position="60"/>
        <end position="144"/>
    </location>
</feature>
<keyword evidence="3" id="KW-1185">Reference proteome</keyword>
<name>A0A395HUX3_ASPHC</name>
<dbReference type="GeneID" id="37202009"/>
<dbReference type="VEuPathDB" id="FungiDB:BO97DRAFT_435317"/>
<protein>
    <submittedName>
        <fullName evidence="2">Uncharacterized protein</fullName>
    </submittedName>
</protein>
<proteinExistence type="predicted"/>
<dbReference type="PANTHER" id="PTHR37540">
    <property type="entry name" value="TRANSCRIPTION FACTOR (ACR-2), PUTATIVE-RELATED-RELATED"/>
    <property type="match status" value="1"/>
</dbReference>
<dbReference type="EMBL" id="KZ824289">
    <property type="protein sequence ID" value="RAL11329.1"/>
    <property type="molecule type" value="Genomic_DNA"/>
</dbReference>
<organism evidence="2 3">
    <name type="scientific">Aspergillus homomorphus (strain CBS 101889)</name>
    <dbReference type="NCBI Taxonomy" id="1450537"/>
    <lineage>
        <taxon>Eukaryota</taxon>
        <taxon>Fungi</taxon>
        <taxon>Dikarya</taxon>
        <taxon>Ascomycota</taxon>
        <taxon>Pezizomycotina</taxon>
        <taxon>Eurotiomycetes</taxon>
        <taxon>Eurotiomycetidae</taxon>
        <taxon>Eurotiales</taxon>
        <taxon>Aspergillaceae</taxon>
        <taxon>Aspergillus</taxon>
        <taxon>Aspergillus subgen. Circumdati</taxon>
    </lineage>
</organism>
<accession>A0A395HUX3</accession>
<feature type="compositionally biased region" description="Pro residues" evidence="1">
    <location>
        <begin position="91"/>
        <end position="101"/>
    </location>
</feature>
<dbReference type="Proteomes" id="UP000248961">
    <property type="component" value="Unassembled WGS sequence"/>
</dbReference>